<proteinExistence type="predicted"/>
<feature type="compositionally biased region" description="Acidic residues" evidence="1">
    <location>
        <begin position="1"/>
        <end position="15"/>
    </location>
</feature>
<feature type="region of interest" description="Disordered" evidence="1">
    <location>
        <begin position="1"/>
        <end position="71"/>
    </location>
</feature>
<protein>
    <submittedName>
        <fullName evidence="2">Uncharacterized protein</fullName>
    </submittedName>
</protein>
<evidence type="ECO:0000256" key="1">
    <source>
        <dbReference type="SAM" id="MobiDB-lite"/>
    </source>
</evidence>
<evidence type="ECO:0000313" key="3">
    <source>
        <dbReference type="Proteomes" id="UP001150266"/>
    </source>
</evidence>
<feature type="compositionally biased region" description="Acidic residues" evidence="1">
    <location>
        <begin position="28"/>
        <end position="40"/>
    </location>
</feature>
<feature type="compositionally biased region" description="Polar residues" evidence="1">
    <location>
        <begin position="46"/>
        <end position="68"/>
    </location>
</feature>
<dbReference type="AlphaFoldDB" id="A0A9W9DI04"/>
<reference evidence="2" key="1">
    <citation type="submission" date="2022-08" db="EMBL/GenBank/DDBJ databases">
        <title>A Global Phylogenomic Analysis of the Shiitake Genus Lentinula.</title>
        <authorList>
            <consortium name="DOE Joint Genome Institute"/>
            <person name="Sierra-Patev S."/>
            <person name="Min B."/>
            <person name="Naranjo-Ortiz M."/>
            <person name="Looney B."/>
            <person name="Konkel Z."/>
            <person name="Slot J.C."/>
            <person name="Sakamoto Y."/>
            <person name="Steenwyk J.L."/>
            <person name="Rokas A."/>
            <person name="Carro J."/>
            <person name="Camarero S."/>
            <person name="Ferreira P."/>
            <person name="Molpeceres G."/>
            <person name="Ruiz-Duenas F.J."/>
            <person name="Serrano A."/>
            <person name="Henrissat B."/>
            <person name="Drula E."/>
            <person name="Hughes K.W."/>
            <person name="Mata J.L."/>
            <person name="Ishikawa N.K."/>
            <person name="Vargas-Isla R."/>
            <person name="Ushijima S."/>
            <person name="Smith C.A."/>
            <person name="Ahrendt S."/>
            <person name="Andreopoulos W."/>
            <person name="He G."/>
            <person name="Labutti K."/>
            <person name="Lipzen A."/>
            <person name="Ng V."/>
            <person name="Riley R."/>
            <person name="Sandor L."/>
            <person name="Barry K."/>
            <person name="Martinez A.T."/>
            <person name="Xiao Y."/>
            <person name="Gibbons J.G."/>
            <person name="Terashima K."/>
            <person name="Grigoriev I.V."/>
            <person name="Hibbett D.S."/>
        </authorList>
    </citation>
    <scope>NUCLEOTIDE SEQUENCE</scope>
    <source>
        <strain evidence="2">JLM2183</strain>
    </source>
</reference>
<dbReference type="EMBL" id="JAOTPV010000022">
    <property type="protein sequence ID" value="KAJ4471438.1"/>
    <property type="molecule type" value="Genomic_DNA"/>
</dbReference>
<dbReference type="Proteomes" id="UP001150266">
    <property type="component" value="Unassembled WGS sequence"/>
</dbReference>
<organism evidence="2 3">
    <name type="scientific">Lentinula aciculospora</name>
    <dbReference type="NCBI Taxonomy" id="153920"/>
    <lineage>
        <taxon>Eukaryota</taxon>
        <taxon>Fungi</taxon>
        <taxon>Dikarya</taxon>
        <taxon>Basidiomycota</taxon>
        <taxon>Agaricomycotina</taxon>
        <taxon>Agaricomycetes</taxon>
        <taxon>Agaricomycetidae</taxon>
        <taxon>Agaricales</taxon>
        <taxon>Marasmiineae</taxon>
        <taxon>Omphalotaceae</taxon>
        <taxon>Lentinula</taxon>
    </lineage>
</organism>
<evidence type="ECO:0000313" key="2">
    <source>
        <dbReference type="EMBL" id="KAJ4471438.1"/>
    </source>
</evidence>
<accession>A0A9W9DI04</accession>
<gene>
    <name evidence="2" type="ORF">J3R30DRAFT_3709878</name>
</gene>
<keyword evidence="3" id="KW-1185">Reference proteome</keyword>
<comment type="caution">
    <text evidence="2">The sequence shown here is derived from an EMBL/GenBank/DDBJ whole genome shotgun (WGS) entry which is preliminary data.</text>
</comment>
<name>A0A9W9DI04_9AGAR</name>
<sequence length="235" mass="25791">MADDDDDDVGDDDQGEDRPSEATSEILCWEEDDVSQEIENSDTSRDPSNTPSPISITQAQLGPVTTRSDMARTISFDDPTDELELLEIDEEEVWEKQRCAVQTRLAEKWRRSYSLGGSLQAARRGSANTAAGARVDSSSLMKPFTTPQHENLGAQSTPTRNASHSTIKVVNKWTGRGFSDPQISEFKIPARESVRRSVEKGKLTTGSQAAPILIDDDEASGETMCNSKAKLQALR</sequence>